<dbReference type="Proteomes" id="UP000183253">
    <property type="component" value="Unassembled WGS sequence"/>
</dbReference>
<sequence>MKHDNRRRSDNNRFDHERLRFAIRASGLYTGLFARRIGLSDSEPLYEVLTGQAPLTPALARRIHACYPQIDLEWLMTGLVGDAEPPAAGQSDV</sequence>
<proteinExistence type="predicted"/>
<keyword evidence="2" id="KW-1185">Reference proteome</keyword>
<dbReference type="OrthoDB" id="1004923at2"/>
<accession>A0A1H4CWH6</accession>
<evidence type="ECO:0008006" key="3">
    <source>
        <dbReference type="Google" id="ProtNLM"/>
    </source>
</evidence>
<reference evidence="1 2" key="1">
    <citation type="submission" date="2016-10" db="EMBL/GenBank/DDBJ databases">
        <authorList>
            <person name="de Groot N.N."/>
        </authorList>
    </citation>
    <scope>NUCLEOTIDE SEQUENCE [LARGE SCALE GENOMIC DNA]</scope>
    <source>
        <strain evidence="1 2">DSM 25383</strain>
    </source>
</reference>
<name>A0A1H4CWH6_9BACT</name>
<dbReference type="STRING" id="1033731.SAMN05444145_10544"/>
<dbReference type="RefSeq" id="WP_010260190.1">
    <property type="nucleotide sequence ID" value="NZ_CAEG01000005.1"/>
</dbReference>
<dbReference type="EMBL" id="FNRI01000005">
    <property type="protein sequence ID" value="SEA64737.1"/>
    <property type="molecule type" value="Genomic_DNA"/>
</dbReference>
<dbReference type="AlphaFoldDB" id="A0A1H4CWH6"/>
<gene>
    <name evidence="1" type="ORF">SAMN05444145_10544</name>
</gene>
<protein>
    <recommendedName>
        <fullName evidence="3">HTH cro/C1-type domain-containing protein</fullName>
    </recommendedName>
</protein>
<evidence type="ECO:0000313" key="1">
    <source>
        <dbReference type="EMBL" id="SEA64737.1"/>
    </source>
</evidence>
<evidence type="ECO:0000313" key="2">
    <source>
        <dbReference type="Proteomes" id="UP000183253"/>
    </source>
</evidence>
<organism evidence="1 2">
    <name type="scientific">Alistipes timonensis JC136</name>
    <dbReference type="NCBI Taxonomy" id="1033731"/>
    <lineage>
        <taxon>Bacteria</taxon>
        <taxon>Pseudomonadati</taxon>
        <taxon>Bacteroidota</taxon>
        <taxon>Bacteroidia</taxon>
        <taxon>Bacteroidales</taxon>
        <taxon>Rikenellaceae</taxon>
        <taxon>Alistipes</taxon>
    </lineage>
</organism>